<sequence>MIKGIAANIFAGVIDLKKIAVIQDLSGLGKCSLTAAIPVISVMGVQAVPLPTAVLSNQTGYPSYYACDYTDHMEKVMDEWEKLGFAPDGIYTGFLADEKQADKILDFFRRFRSPETMVLVDPVMGDNGSAYGIYTEGLREKMLQLVSCAQVITPNLTEALLLLDGKSEMEKRYASLMALAGEKRLEQIGKIGEELAERFHLQAAVITGIEYEKETQAVKAGTEEVQTQMGNLVVENGVLSWYFARKEGSSYSGTGDLFASILSAGLVRGMSMMDCVKLAVDFLSKAISETVKEGTDRNDGVCFEKYLGELCKKK</sequence>
<dbReference type="InterPro" id="IPR029056">
    <property type="entry name" value="Ribokinase-like"/>
</dbReference>
<evidence type="ECO:0000256" key="2">
    <source>
        <dbReference type="ARBA" id="ARBA00022679"/>
    </source>
</evidence>
<dbReference type="InterPro" id="IPR013749">
    <property type="entry name" value="PM/HMP-P_kinase-1"/>
</dbReference>
<dbReference type="GO" id="GO:0005829">
    <property type="term" value="C:cytosol"/>
    <property type="evidence" value="ECO:0007669"/>
    <property type="project" value="TreeGrafter"/>
</dbReference>
<keyword evidence="5" id="KW-0067">ATP-binding</keyword>
<feature type="domain" description="Pyridoxamine kinase/Phosphomethylpyrimidine kinase" evidence="6">
    <location>
        <begin position="36"/>
        <end position="295"/>
    </location>
</feature>
<gene>
    <name evidence="7" type="ORF">H8S54_11300</name>
</gene>
<dbReference type="GO" id="GO:0008478">
    <property type="term" value="F:pyridoxal kinase activity"/>
    <property type="evidence" value="ECO:0007669"/>
    <property type="project" value="UniProtKB-EC"/>
</dbReference>
<keyword evidence="8" id="KW-1185">Reference proteome</keyword>
<reference evidence="7 8" key="1">
    <citation type="submission" date="2020-08" db="EMBL/GenBank/DDBJ databases">
        <title>Genome public.</title>
        <authorList>
            <person name="Liu C."/>
            <person name="Sun Q."/>
        </authorList>
    </citation>
    <scope>NUCLEOTIDE SEQUENCE [LARGE SCALE GENOMIC DNA]</scope>
    <source>
        <strain evidence="7 8">BX17</strain>
    </source>
</reference>
<keyword evidence="4 7" id="KW-0418">Kinase</keyword>
<evidence type="ECO:0000313" key="7">
    <source>
        <dbReference type="EMBL" id="MBC5651681.1"/>
    </source>
</evidence>
<evidence type="ECO:0000313" key="8">
    <source>
        <dbReference type="Proteomes" id="UP000652847"/>
    </source>
</evidence>
<proteinExistence type="predicted"/>
<dbReference type="InterPro" id="IPR004625">
    <property type="entry name" value="PyrdxlKinase"/>
</dbReference>
<dbReference type="AlphaFoldDB" id="A0A8I0DRK9"/>
<comment type="caution">
    <text evidence="7">The sequence shown here is derived from an EMBL/GenBank/DDBJ whole genome shotgun (WGS) entry which is preliminary data.</text>
</comment>
<accession>A0A8I0DRK9</accession>
<dbReference type="GO" id="GO:0005524">
    <property type="term" value="F:ATP binding"/>
    <property type="evidence" value="ECO:0007669"/>
    <property type="project" value="UniProtKB-KW"/>
</dbReference>
<dbReference type="SUPFAM" id="SSF53613">
    <property type="entry name" value="Ribokinase-like"/>
    <property type="match status" value="1"/>
</dbReference>
<keyword evidence="3" id="KW-0547">Nucleotide-binding</keyword>
<evidence type="ECO:0000259" key="6">
    <source>
        <dbReference type="Pfam" id="PF08543"/>
    </source>
</evidence>
<evidence type="ECO:0000256" key="5">
    <source>
        <dbReference type="ARBA" id="ARBA00022840"/>
    </source>
</evidence>
<dbReference type="PANTHER" id="PTHR10534">
    <property type="entry name" value="PYRIDOXAL KINASE"/>
    <property type="match status" value="1"/>
</dbReference>
<dbReference type="EC" id="2.7.1.35" evidence="1"/>
<dbReference type="GO" id="GO:0009443">
    <property type="term" value="P:pyridoxal 5'-phosphate salvage"/>
    <property type="evidence" value="ECO:0007669"/>
    <property type="project" value="InterPro"/>
</dbReference>
<dbReference type="Gene3D" id="3.40.1190.20">
    <property type="match status" value="1"/>
</dbReference>
<dbReference type="PANTHER" id="PTHR10534:SF2">
    <property type="entry name" value="PYRIDOXAL KINASE"/>
    <property type="match status" value="1"/>
</dbReference>
<organism evidence="7 8">
    <name type="scientific">Blautia segnis</name>
    <dbReference type="NCBI Taxonomy" id="2763030"/>
    <lineage>
        <taxon>Bacteria</taxon>
        <taxon>Bacillati</taxon>
        <taxon>Bacillota</taxon>
        <taxon>Clostridia</taxon>
        <taxon>Lachnospirales</taxon>
        <taxon>Lachnospiraceae</taxon>
        <taxon>Blautia</taxon>
    </lineage>
</organism>
<name>A0A8I0DRK9_9FIRM</name>
<dbReference type="Pfam" id="PF08543">
    <property type="entry name" value="Phos_pyr_kin"/>
    <property type="match status" value="1"/>
</dbReference>
<dbReference type="Proteomes" id="UP000652847">
    <property type="component" value="Unassembled WGS sequence"/>
</dbReference>
<protein>
    <recommendedName>
        <fullName evidence="1">pyridoxal kinase</fullName>
        <ecNumber evidence="1">2.7.1.35</ecNumber>
    </recommendedName>
</protein>
<keyword evidence="2 7" id="KW-0808">Transferase</keyword>
<evidence type="ECO:0000256" key="1">
    <source>
        <dbReference type="ARBA" id="ARBA00012104"/>
    </source>
</evidence>
<evidence type="ECO:0000256" key="4">
    <source>
        <dbReference type="ARBA" id="ARBA00022777"/>
    </source>
</evidence>
<evidence type="ECO:0000256" key="3">
    <source>
        <dbReference type="ARBA" id="ARBA00022741"/>
    </source>
</evidence>
<dbReference type="EMBL" id="JACOOT010000025">
    <property type="protein sequence ID" value="MBC5651681.1"/>
    <property type="molecule type" value="Genomic_DNA"/>
</dbReference>
<dbReference type="NCBIfam" id="NF005491">
    <property type="entry name" value="PRK07105.1"/>
    <property type="match status" value="1"/>
</dbReference>